<dbReference type="Gene3D" id="1.10.10.10">
    <property type="entry name" value="Winged helix-like DNA-binding domain superfamily/Winged helix DNA-binding domain"/>
    <property type="match status" value="1"/>
</dbReference>
<accession>A0ABW5D0F6</accession>
<protein>
    <submittedName>
        <fullName evidence="1">Uncharacterized protein</fullName>
    </submittedName>
</protein>
<keyword evidence="2" id="KW-1185">Reference proteome</keyword>
<dbReference type="Proteomes" id="UP001597374">
    <property type="component" value="Unassembled WGS sequence"/>
</dbReference>
<sequence length="182" mass="21081">MEKDQLIIKILKYFESVHGSSNVNGIPKFSQPKELIDEAINTCIEKNYIKRAGSHTIDFQDLDLTEAGLSFLNNALVMADKNDLIDKYSSHFGNKEQEFLQFAHEHEIANAAMMVKEFQAIQHDLYSHIYEITEPNVTLTETELELASIIYLKNKYDWINSKGISALNRWLVWMCWHEGIIK</sequence>
<comment type="caution">
    <text evidence="1">The sequence shown here is derived from an EMBL/GenBank/DDBJ whole genome shotgun (WGS) entry which is preliminary data.</text>
</comment>
<dbReference type="RefSeq" id="WP_250432212.1">
    <property type="nucleotide sequence ID" value="NZ_JALPRR010000006.1"/>
</dbReference>
<dbReference type="InterPro" id="IPR036388">
    <property type="entry name" value="WH-like_DNA-bd_sf"/>
</dbReference>
<organism evidence="1 2">
    <name type="scientific">Pontibacter ruber</name>
    <dbReference type="NCBI Taxonomy" id="1343895"/>
    <lineage>
        <taxon>Bacteria</taxon>
        <taxon>Pseudomonadati</taxon>
        <taxon>Bacteroidota</taxon>
        <taxon>Cytophagia</taxon>
        <taxon>Cytophagales</taxon>
        <taxon>Hymenobacteraceae</taxon>
        <taxon>Pontibacter</taxon>
    </lineage>
</organism>
<evidence type="ECO:0000313" key="1">
    <source>
        <dbReference type="EMBL" id="MFD2247004.1"/>
    </source>
</evidence>
<proteinExistence type="predicted"/>
<gene>
    <name evidence="1" type="ORF">ACFSKP_12110</name>
</gene>
<name>A0ABW5D0F6_9BACT</name>
<dbReference type="EMBL" id="JBHUIM010000002">
    <property type="protein sequence ID" value="MFD2247004.1"/>
    <property type="molecule type" value="Genomic_DNA"/>
</dbReference>
<evidence type="ECO:0000313" key="2">
    <source>
        <dbReference type="Proteomes" id="UP001597374"/>
    </source>
</evidence>
<reference evidence="2" key="1">
    <citation type="journal article" date="2019" name="Int. J. Syst. Evol. Microbiol.">
        <title>The Global Catalogue of Microorganisms (GCM) 10K type strain sequencing project: providing services to taxonomists for standard genome sequencing and annotation.</title>
        <authorList>
            <consortium name="The Broad Institute Genomics Platform"/>
            <consortium name="The Broad Institute Genome Sequencing Center for Infectious Disease"/>
            <person name="Wu L."/>
            <person name="Ma J."/>
        </authorList>
    </citation>
    <scope>NUCLEOTIDE SEQUENCE [LARGE SCALE GENOMIC DNA]</scope>
    <source>
        <strain evidence="2">CGMCC 4.1782</strain>
    </source>
</reference>